<dbReference type="PANTHER" id="PTHR11848">
    <property type="entry name" value="TGF-BETA FAMILY"/>
    <property type="match status" value="1"/>
</dbReference>
<keyword evidence="6" id="KW-0732">Signal</keyword>
<sequence>MCPEAPIHLHHLATVPLVGASLGVFFMAPPSSSFQVKGSPLAMLALLWTYVAWVEARPGCPSCQMPPLEPSAEKAFLVEVAKQQILQKLNLSQRPNITHPVPRAAVTNVLRRLHLGKGRMDGSGQSSGWERPEPDEQGYEIISFAETEPSGLLQFQLTQTKGQDMHILQAQLWLYLKAHRNITIQIYLAGHPQVPLVEQQLGSKGSSWHTFSLMPAMQNFFESKEETLHLELQCKGCHLNVTTLITTTGSSHQPFLVVKAKIQKPGHRITKRNLSCDQNSDVCCRKDYYVDFRDIGWNDWIFKPEGYQINYCMGECPMHLAGTPGIAASFHTTVFNLVKANNIRTAGRSCCVPTQRRALSLLYFDPNSNLIKTDIPDMVVDACGCS</sequence>
<keyword evidence="4" id="KW-0964">Secreted</keyword>
<evidence type="ECO:0000256" key="6">
    <source>
        <dbReference type="ARBA" id="ARBA00022729"/>
    </source>
</evidence>
<dbReference type="CDD" id="cd19406">
    <property type="entry name" value="TGF_beta_INHBC_E"/>
    <property type="match status" value="1"/>
</dbReference>
<dbReference type="PANTHER" id="PTHR11848:SF6">
    <property type="entry name" value="INHIBIN BETA E CHAIN"/>
    <property type="match status" value="1"/>
</dbReference>
<dbReference type="SMART" id="SM00204">
    <property type="entry name" value="TGFB"/>
    <property type="match status" value="1"/>
</dbReference>
<protein>
    <recommendedName>
        <fullName evidence="11">TGF-beta family profile domain-containing protein</fullName>
    </recommendedName>
</protein>
<evidence type="ECO:0000256" key="1">
    <source>
        <dbReference type="ARBA" id="ARBA00002588"/>
    </source>
</evidence>
<gene>
    <name evidence="12" type="ORF">JD844_010738</name>
</gene>
<dbReference type="InterPro" id="IPR001111">
    <property type="entry name" value="TGF-b_propeptide"/>
</dbReference>
<evidence type="ECO:0000256" key="8">
    <source>
        <dbReference type="ARBA" id="ARBA00023157"/>
    </source>
</evidence>
<feature type="domain" description="TGF-beta family profile" evidence="11">
    <location>
        <begin position="269"/>
        <end position="386"/>
    </location>
</feature>
<dbReference type="Pfam" id="PF00019">
    <property type="entry name" value="TGF_beta"/>
    <property type="match status" value="1"/>
</dbReference>
<dbReference type="InterPro" id="IPR001839">
    <property type="entry name" value="TGF-b_C"/>
</dbReference>
<dbReference type="Gene3D" id="2.10.90.10">
    <property type="entry name" value="Cystine-knot cytokines"/>
    <property type="match status" value="1"/>
</dbReference>
<accession>A0ABQ7THA4</accession>
<dbReference type="InterPro" id="IPR001318">
    <property type="entry name" value="Inhibin_betaC"/>
</dbReference>
<evidence type="ECO:0000256" key="7">
    <source>
        <dbReference type="ARBA" id="ARBA00023030"/>
    </source>
</evidence>
<keyword evidence="8" id="KW-1015">Disulfide bond</keyword>
<dbReference type="PROSITE" id="PS00250">
    <property type="entry name" value="TGF_BETA_1"/>
    <property type="match status" value="1"/>
</dbReference>
<name>A0ABQ7THA4_PHRPL</name>
<reference evidence="12 13" key="1">
    <citation type="journal article" date="2022" name="Gigascience">
        <title>A chromosome-level genome assembly and annotation of the desert horned lizard, Phrynosoma platyrhinos, provides insight into chromosomal rearrangements among reptiles.</title>
        <authorList>
            <person name="Koochekian N."/>
            <person name="Ascanio A."/>
            <person name="Farleigh K."/>
            <person name="Card D.C."/>
            <person name="Schield D.R."/>
            <person name="Castoe T.A."/>
            <person name="Jezkova T."/>
        </authorList>
    </citation>
    <scope>NUCLEOTIDE SEQUENCE [LARGE SCALE GENOMIC DNA]</scope>
    <source>
        <strain evidence="12">NK-2021</strain>
    </source>
</reference>
<evidence type="ECO:0000313" key="12">
    <source>
        <dbReference type="EMBL" id="KAH0629008.1"/>
    </source>
</evidence>
<keyword evidence="7 10" id="KW-0339">Growth factor</keyword>
<dbReference type="InterPro" id="IPR015615">
    <property type="entry name" value="TGF-beta-rel"/>
</dbReference>
<dbReference type="Proteomes" id="UP000826234">
    <property type="component" value="Unassembled WGS sequence"/>
</dbReference>
<proteinExistence type="inferred from homology"/>
<organism evidence="12 13">
    <name type="scientific">Phrynosoma platyrhinos</name>
    <name type="common">Desert horned lizard</name>
    <dbReference type="NCBI Taxonomy" id="52577"/>
    <lineage>
        <taxon>Eukaryota</taxon>
        <taxon>Metazoa</taxon>
        <taxon>Chordata</taxon>
        <taxon>Craniata</taxon>
        <taxon>Vertebrata</taxon>
        <taxon>Euteleostomi</taxon>
        <taxon>Lepidosauria</taxon>
        <taxon>Squamata</taxon>
        <taxon>Bifurcata</taxon>
        <taxon>Unidentata</taxon>
        <taxon>Episquamata</taxon>
        <taxon>Toxicofera</taxon>
        <taxon>Iguania</taxon>
        <taxon>Phrynosomatidae</taxon>
        <taxon>Phrynosomatinae</taxon>
        <taxon>Phrynosoma</taxon>
    </lineage>
</organism>
<dbReference type="PROSITE" id="PS51362">
    <property type="entry name" value="TGF_BETA_2"/>
    <property type="match status" value="1"/>
</dbReference>
<comment type="caution">
    <text evidence="12">The sequence shown here is derived from an EMBL/GenBank/DDBJ whole genome shotgun (WGS) entry which is preliminary data.</text>
</comment>
<dbReference type="EMBL" id="JAIPUX010000439">
    <property type="protein sequence ID" value="KAH0629008.1"/>
    <property type="molecule type" value="Genomic_DNA"/>
</dbReference>
<evidence type="ECO:0000256" key="4">
    <source>
        <dbReference type="ARBA" id="ARBA00022525"/>
    </source>
</evidence>
<keyword evidence="13" id="KW-1185">Reference proteome</keyword>
<evidence type="ECO:0000313" key="13">
    <source>
        <dbReference type="Proteomes" id="UP000826234"/>
    </source>
</evidence>
<dbReference type="SUPFAM" id="SSF57501">
    <property type="entry name" value="Cystine-knot cytokines"/>
    <property type="match status" value="1"/>
</dbReference>
<comment type="subunit">
    <text evidence="9">Homodimeric or heterodimeric through association with alpha and beta subunits, linked by one or more disulfide bonds. Inhibins are heterodimers of one alpha and one beta subunit. Activins are homo- or heterodimers of beta subunits only.</text>
</comment>
<evidence type="ECO:0000256" key="2">
    <source>
        <dbReference type="ARBA" id="ARBA00004613"/>
    </source>
</evidence>
<dbReference type="PRINTS" id="PR00672">
    <property type="entry name" value="INHIBINBC"/>
</dbReference>
<evidence type="ECO:0000256" key="5">
    <source>
        <dbReference type="ARBA" id="ARBA00022702"/>
    </source>
</evidence>
<evidence type="ECO:0000256" key="3">
    <source>
        <dbReference type="ARBA" id="ARBA00006656"/>
    </source>
</evidence>
<evidence type="ECO:0000256" key="10">
    <source>
        <dbReference type="RuleBase" id="RU000354"/>
    </source>
</evidence>
<comment type="subcellular location">
    <subcellularLocation>
        <location evidence="2">Secreted</location>
    </subcellularLocation>
</comment>
<comment type="similarity">
    <text evidence="3 10">Belongs to the TGF-beta family.</text>
</comment>
<dbReference type="InterPro" id="IPR017948">
    <property type="entry name" value="TGFb_CS"/>
</dbReference>
<dbReference type="Pfam" id="PF00688">
    <property type="entry name" value="TGFb_propeptide"/>
    <property type="match status" value="1"/>
</dbReference>
<evidence type="ECO:0000256" key="9">
    <source>
        <dbReference type="ARBA" id="ARBA00026046"/>
    </source>
</evidence>
<comment type="function">
    <text evidence="1">Inhibins and activins inhibit and activate, respectively, the secretion of follitropin by the pituitary gland. Inhibins/activins are involved in regulating a number of diverse functions such as hypothalamic and pituitary hormone secretion, gonadal hormone secretion, germ cell development and maturation, erythroid differentiation, insulin secretion, nerve cell survival, embryonic axial development or bone growth, depending on their subunit composition. Inhibins appear to oppose the functions of activins.</text>
</comment>
<evidence type="ECO:0000259" key="11">
    <source>
        <dbReference type="PROSITE" id="PS51362"/>
    </source>
</evidence>
<dbReference type="InterPro" id="IPR029034">
    <property type="entry name" value="Cystine-knot_cytokine"/>
</dbReference>
<dbReference type="Gene3D" id="2.60.120.970">
    <property type="match status" value="1"/>
</dbReference>
<keyword evidence="5" id="KW-0372">Hormone</keyword>